<dbReference type="Gene3D" id="3.40.50.360">
    <property type="match status" value="1"/>
</dbReference>
<reference evidence="9 10" key="1">
    <citation type="submission" date="2020-02" db="EMBL/GenBank/DDBJ databases">
        <title>Genome assembly of a novel Clostridium senegalense strain.</title>
        <authorList>
            <person name="Gupta T.B."/>
            <person name="Jauregui R."/>
            <person name="Maclean P."/>
            <person name="Nawarathana A."/>
            <person name="Brightwell G."/>
        </authorList>
    </citation>
    <scope>NUCLEOTIDE SEQUENCE [LARGE SCALE GENOMIC DNA]</scope>
    <source>
        <strain evidence="9 10">AGRFS4</strain>
    </source>
</reference>
<evidence type="ECO:0000256" key="1">
    <source>
        <dbReference type="ARBA" id="ARBA00001917"/>
    </source>
</evidence>
<accession>A0A6M0H227</accession>
<keyword evidence="3 7" id="KW-0813">Transport</keyword>
<gene>
    <name evidence="9" type="ORF">G3M99_06820</name>
</gene>
<keyword evidence="5 7" id="KW-0288">FMN</keyword>
<evidence type="ECO:0000256" key="5">
    <source>
        <dbReference type="ARBA" id="ARBA00022643"/>
    </source>
</evidence>
<dbReference type="Pfam" id="PF00258">
    <property type="entry name" value="Flavodoxin_1"/>
    <property type="match status" value="1"/>
</dbReference>
<dbReference type="GO" id="GO:0009055">
    <property type="term" value="F:electron transfer activity"/>
    <property type="evidence" value="ECO:0007669"/>
    <property type="project" value="UniProtKB-UniRule"/>
</dbReference>
<protein>
    <recommendedName>
        <fullName evidence="7">Flavodoxin</fullName>
    </recommendedName>
</protein>
<name>A0A6M0H227_9CLOT</name>
<sequence length="140" mass="15467">MKDILIVYWSGTGNTEKMANLIGQGVMESGSKVLIKNVSEATIEDIEKFHTIALGCPSMGSEVLEECEMEPFIESIKDKVGGKKIALFGSFGWGDGQWMRDWVERMESYGANLIDEGLIINSEPDSKGEEECIELGKKLV</sequence>
<comment type="caution">
    <text evidence="9">The sequence shown here is derived from an EMBL/GenBank/DDBJ whole genome shotgun (WGS) entry which is preliminary data.</text>
</comment>
<dbReference type="EMBL" id="JAAGPU010000009">
    <property type="protein sequence ID" value="NEU04577.1"/>
    <property type="molecule type" value="Genomic_DNA"/>
</dbReference>
<dbReference type="AlphaFoldDB" id="A0A6M0H227"/>
<organism evidence="9 10">
    <name type="scientific">Clostridium senegalense</name>
    <dbReference type="NCBI Taxonomy" id="1465809"/>
    <lineage>
        <taxon>Bacteria</taxon>
        <taxon>Bacillati</taxon>
        <taxon>Bacillota</taxon>
        <taxon>Clostridia</taxon>
        <taxon>Eubacteriales</taxon>
        <taxon>Clostridiaceae</taxon>
        <taxon>Clostridium</taxon>
    </lineage>
</organism>
<dbReference type="InterPro" id="IPR008254">
    <property type="entry name" value="Flavodoxin/NO_synth"/>
</dbReference>
<keyword evidence="10" id="KW-1185">Reference proteome</keyword>
<evidence type="ECO:0000256" key="7">
    <source>
        <dbReference type="RuleBase" id="RU367037"/>
    </source>
</evidence>
<dbReference type="PROSITE" id="PS50902">
    <property type="entry name" value="FLAVODOXIN_LIKE"/>
    <property type="match status" value="1"/>
</dbReference>
<dbReference type="InterPro" id="IPR001226">
    <property type="entry name" value="Flavodoxin_CS"/>
</dbReference>
<evidence type="ECO:0000313" key="9">
    <source>
        <dbReference type="EMBL" id="NEU04577.1"/>
    </source>
</evidence>
<dbReference type="PANTHER" id="PTHR43717">
    <property type="entry name" value="ANAEROBIC NITRIC OXIDE REDUCTASE FLAVORUBREDOXIN"/>
    <property type="match status" value="1"/>
</dbReference>
<evidence type="ECO:0000256" key="3">
    <source>
        <dbReference type="ARBA" id="ARBA00022448"/>
    </source>
</evidence>
<keyword evidence="4 7" id="KW-0285">Flavoprotein</keyword>
<dbReference type="NCBIfam" id="TIGR01753">
    <property type="entry name" value="flav_short"/>
    <property type="match status" value="1"/>
</dbReference>
<evidence type="ECO:0000256" key="2">
    <source>
        <dbReference type="ARBA" id="ARBA00005267"/>
    </source>
</evidence>
<comment type="cofactor">
    <cofactor evidence="1 7">
        <name>FMN</name>
        <dbReference type="ChEBI" id="CHEBI:58210"/>
    </cofactor>
</comment>
<evidence type="ECO:0000256" key="4">
    <source>
        <dbReference type="ARBA" id="ARBA00022630"/>
    </source>
</evidence>
<feature type="domain" description="Flavodoxin-like" evidence="8">
    <location>
        <begin position="4"/>
        <end position="140"/>
    </location>
</feature>
<proteinExistence type="inferred from homology"/>
<evidence type="ECO:0000256" key="6">
    <source>
        <dbReference type="ARBA" id="ARBA00022982"/>
    </source>
</evidence>
<dbReference type="SUPFAM" id="SSF52218">
    <property type="entry name" value="Flavoproteins"/>
    <property type="match status" value="1"/>
</dbReference>
<dbReference type="InterPro" id="IPR010087">
    <property type="entry name" value="Flav_short"/>
</dbReference>
<comment type="function">
    <text evidence="7">Low-potential electron donor to a number of redox enzymes.</text>
</comment>
<keyword evidence="6 7" id="KW-0249">Electron transport</keyword>
<evidence type="ECO:0000313" key="10">
    <source>
        <dbReference type="Proteomes" id="UP000481872"/>
    </source>
</evidence>
<comment type="similarity">
    <text evidence="2 7">Belongs to the flavodoxin family.</text>
</comment>
<dbReference type="GO" id="GO:0010181">
    <property type="term" value="F:FMN binding"/>
    <property type="evidence" value="ECO:0007669"/>
    <property type="project" value="UniProtKB-UniRule"/>
</dbReference>
<dbReference type="GO" id="GO:0016651">
    <property type="term" value="F:oxidoreductase activity, acting on NAD(P)H"/>
    <property type="evidence" value="ECO:0007669"/>
    <property type="project" value="UniProtKB-ARBA"/>
</dbReference>
<dbReference type="PANTHER" id="PTHR43717:SF1">
    <property type="entry name" value="ANAEROBIC NITRIC OXIDE REDUCTASE FLAVORUBREDOXIN"/>
    <property type="match status" value="1"/>
</dbReference>
<dbReference type="RefSeq" id="WP_199869627.1">
    <property type="nucleotide sequence ID" value="NZ_JAAGPU010000009.1"/>
</dbReference>
<dbReference type="PROSITE" id="PS00201">
    <property type="entry name" value="FLAVODOXIN"/>
    <property type="match status" value="1"/>
</dbReference>
<dbReference type="Proteomes" id="UP000481872">
    <property type="component" value="Unassembled WGS sequence"/>
</dbReference>
<dbReference type="InterPro" id="IPR029039">
    <property type="entry name" value="Flavoprotein-like_sf"/>
</dbReference>
<evidence type="ECO:0000259" key="8">
    <source>
        <dbReference type="PROSITE" id="PS50902"/>
    </source>
</evidence>